<protein>
    <recommendedName>
        <fullName evidence="3">Tetratricopeptide repeat-containing protein</fullName>
    </recommendedName>
</protein>
<dbReference type="STRING" id="84724.SAMN04488564_101399"/>
<proteinExistence type="predicted"/>
<evidence type="ECO:0008006" key="3">
    <source>
        <dbReference type="Google" id="ProtNLM"/>
    </source>
</evidence>
<dbReference type="EMBL" id="FOYL01000001">
    <property type="protein sequence ID" value="SFQ97150.1"/>
    <property type="molecule type" value="Genomic_DNA"/>
</dbReference>
<sequence>MEAARRDLARMRESAAAWQELRYESTKDGSDANEVPRAKVLWALQYDRRPDDLPLLRFLAEQEALCRRNAPFQGIGEEARLAGFLLAVHGQVEDVWRQHAIKRANFDTWCGYDQEHVFAAGAEATVAYVRASEHPDRDEVLEFLLDREVDDEDVREWLEGRHEWFPRDPGDEDPLTWVERAKLAGERELARAELDRWALSRSRDIGTLNQLRYELADLGEFAEAARTQREALPFADSDWDRAVGWCVLAQLERQAGDHRSAWDALRECGAALQGVADWREVGLGRDFVKELYLLAGVAEIGLAREVFAEAQRQARDVPGLPPVVLQAAADAAQRCR</sequence>
<keyword evidence="2" id="KW-1185">Reference proteome</keyword>
<organism evidence="1 2">
    <name type="scientific">Lentzea waywayandensis</name>
    <dbReference type="NCBI Taxonomy" id="84724"/>
    <lineage>
        <taxon>Bacteria</taxon>
        <taxon>Bacillati</taxon>
        <taxon>Actinomycetota</taxon>
        <taxon>Actinomycetes</taxon>
        <taxon>Pseudonocardiales</taxon>
        <taxon>Pseudonocardiaceae</taxon>
        <taxon>Lentzea</taxon>
    </lineage>
</organism>
<gene>
    <name evidence="1" type="ORF">SAMN04488564_101399</name>
</gene>
<dbReference type="AlphaFoldDB" id="A0A1I6CVG2"/>
<evidence type="ECO:0000313" key="1">
    <source>
        <dbReference type="EMBL" id="SFQ97150.1"/>
    </source>
</evidence>
<evidence type="ECO:0000313" key="2">
    <source>
        <dbReference type="Proteomes" id="UP000198583"/>
    </source>
</evidence>
<reference evidence="2" key="1">
    <citation type="submission" date="2016-10" db="EMBL/GenBank/DDBJ databases">
        <authorList>
            <person name="Varghese N."/>
            <person name="Submissions S."/>
        </authorList>
    </citation>
    <scope>NUCLEOTIDE SEQUENCE [LARGE SCALE GENOMIC DNA]</scope>
    <source>
        <strain evidence="2">DSM 44232</strain>
    </source>
</reference>
<accession>A0A1I6CVG2</accession>
<name>A0A1I6CVG2_9PSEU</name>
<dbReference type="Proteomes" id="UP000198583">
    <property type="component" value="Unassembled WGS sequence"/>
</dbReference>